<dbReference type="Proteomes" id="UP000633936">
    <property type="component" value="Unassembled WGS sequence"/>
</dbReference>
<dbReference type="GO" id="GO:0016301">
    <property type="term" value="F:kinase activity"/>
    <property type="evidence" value="ECO:0007669"/>
    <property type="project" value="UniProtKB-KW"/>
</dbReference>
<dbReference type="SMART" id="SM01120">
    <property type="entry name" value="Dak2"/>
    <property type="match status" value="1"/>
</dbReference>
<evidence type="ECO:0000313" key="4">
    <source>
        <dbReference type="EMBL" id="MBC5740828.1"/>
    </source>
</evidence>
<dbReference type="Gene3D" id="1.25.40.340">
    <property type="match status" value="1"/>
</dbReference>
<evidence type="ECO:0000313" key="5">
    <source>
        <dbReference type="Proteomes" id="UP000633936"/>
    </source>
</evidence>
<feature type="domain" description="DhaL" evidence="3">
    <location>
        <begin position="7"/>
        <end position="206"/>
    </location>
</feature>
<dbReference type="InterPro" id="IPR050861">
    <property type="entry name" value="Dihydroxyacetone_Kinase"/>
</dbReference>
<dbReference type="RefSeq" id="WP_118039921.1">
    <property type="nucleotide sequence ID" value="NZ_JACOQE010000005.1"/>
</dbReference>
<comment type="caution">
    <text evidence="4">The sequence shown here is derived from an EMBL/GenBank/DDBJ whole genome shotgun (WGS) entry which is preliminary data.</text>
</comment>
<accession>A0ABR7I2U1</accession>
<organism evidence="4 5">
    <name type="scientific">Blautia intestinalis</name>
    <dbReference type="NCBI Taxonomy" id="2763028"/>
    <lineage>
        <taxon>Bacteria</taxon>
        <taxon>Bacillati</taxon>
        <taxon>Bacillota</taxon>
        <taxon>Clostridia</taxon>
        <taxon>Lachnospirales</taxon>
        <taxon>Lachnospiraceae</taxon>
        <taxon>Blautia</taxon>
    </lineage>
</organism>
<dbReference type="InterPro" id="IPR036117">
    <property type="entry name" value="DhaL_dom_sf"/>
</dbReference>
<sequence>MKTFKNANGNPVLMKMVKAIHENKDYLGEVDGLIGDGDHGMNMNKGFMMFGDEFGDQKFTFADGLDNLGNILFSKIGGSMGPIYGTIFMDAAEQGMELEDITVKDLADMLGAGLAGLQEIVEAQVGDKTLVDTLAPAVDVLKKAAEEGTDFPQALEDMKAAAKKGMESTKDMVAKFGRSSRLGERSRGVLDAGSVSCCIILTAMADGILENL</sequence>
<dbReference type="InterPro" id="IPR004007">
    <property type="entry name" value="DhaL_dom"/>
</dbReference>
<keyword evidence="5" id="KW-1185">Reference proteome</keyword>
<dbReference type="EMBL" id="JACOQE010000005">
    <property type="protein sequence ID" value="MBC5740828.1"/>
    <property type="molecule type" value="Genomic_DNA"/>
</dbReference>
<evidence type="ECO:0000259" key="3">
    <source>
        <dbReference type="PROSITE" id="PS51480"/>
    </source>
</evidence>
<dbReference type="Pfam" id="PF02734">
    <property type="entry name" value="Dak2"/>
    <property type="match status" value="1"/>
</dbReference>
<keyword evidence="2 4" id="KW-0418">Kinase</keyword>
<dbReference type="PANTHER" id="PTHR28629:SF4">
    <property type="entry name" value="TRIOKINASE_FMN CYCLASE"/>
    <property type="match status" value="1"/>
</dbReference>
<keyword evidence="1" id="KW-0808">Transferase</keyword>
<dbReference type="PANTHER" id="PTHR28629">
    <property type="entry name" value="TRIOKINASE/FMN CYCLASE"/>
    <property type="match status" value="1"/>
</dbReference>
<dbReference type="SUPFAM" id="SSF101473">
    <property type="entry name" value="DhaL-like"/>
    <property type="match status" value="1"/>
</dbReference>
<name>A0ABR7I2U1_9FIRM</name>
<proteinExistence type="predicted"/>
<evidence type="ECO:0000256" key="2">
    <source>
        <dbReference type="ARBA" id="ARBA00022777"/>
    </source>
</evidence>
<gene>
    <name evidence="4" type="primary">dhaL</name>
    <name evidence="4" type="ORF">H8Z79_10265</name>
</gene>
<dbReference type="InterPro" id="IPR012737">
    <property type="entry name" value="DhaK_L_YcgS"/>
</dbReference>
<reference evidence="4 5" key="1">
    <citation type="submission" date="2020-08" db="EMBL/GenBank/DDBJ databases">
        <title>Genome public.</title>
        <authorList>
            <person name="Liu C."/>
            <person name="Sun Q."/>
        </authorList>
    </citation>
    <scope>NUCLEOTIDE SEQUENCE [LARGE SCALE GENOMIC DNA]</scope>
    <source>
        <strain evidence="4 5">27-44</strain>
    </source>
</reference>
<protein>
    <submittedName>
        <fullName evidence="4">Dihydroxyacetone kinase subunit L</fullName>
    </submittedName>
</protein>
<evidence type="ECO:0000256" key="1">
    <source>
        <dbReference type="ARBA" id="ARBA00022679"/>
    </source>
</evidence>
<dbReference type="NCBIfam" id="TIGR02365">
    <property type="entry name" value="dha_L_ycgS"/>
    <property type="match status" value="1"/>
</dbReference>
<dbReference type="PROSITE" id="PS51480">
    <property type="entry name" value="DHAL"/>
    <property type="match status" value="1"/>
</dbReference>